<feature type="non-terminal residue" evidence="1">
    <location>
        <position position="168"/>
    </location>
</feature>
<evidence type="ECO:0000313" key="1">
    <source>
        <dbReference type="EMBL" id="RDX80533.1"/>
    </source>
</evidence>
<keyword evidence="2" id="KW-1185">Reference proteome</keyword>
<dbReference type="AlphaFoldDB" id="A0A371FR32"/>
<gene>
    <name evidence="1" type="ORF">CR513_38910</name>
</gene>
<dbReference type="Proteomes" id="UP000257109">
    <property type="component" value="Unassembled WGS sequence"/>
</dbReference>
<feature type="non-terminal residue" evidence="1">
    <location>
        <position position="1"/>
    </location>
</feature>
<organism evidence="1 2">
    <name type="scientific">Mucuna pruriens</name>
    <name type="common">Velvet bean</name>
    <name type="synonym">Dolichos pruriens</name>
    <dbReference type="NCBI Taxonomy" id="157652"/>
    <lineage>
        <taxon>Eukaryota</taxon>
        <taxon>Viridiplantae</taxon>
        <taxon>Streptophyta</taxon>
        <taxon>Embryophyta</taxon>
        <taxon>Tracheophyta</taxon>
        <taxon>Spermatophyta</taxon>
        <taxon>Magnoliopsida</taxon>
        <taxon>eudicotyledons</taxon>
        <taxon>Gunneridae</taxon>
        <taxon>Pentapetalae</taxon>
        <taxon>rosids</taxon>
        <taxon>fabids</taxon>
        <taxon>Fabales</taxon>
        <taxon>Fabaceae</taxon>
        <taxon>Papilionoideae</taxon>
        <taxon>50 kb inversion clade</taxon>
        <taxon>NPAAA clade</taxon>
        <taxon>indigoferoid/millettioid clade</taxon>
        <taxon>Phaseoleae</taxon>
        <taxon>Mucuna</taxon>
    </lineage>
</organism>
<proteinExistence type="predicted"/>
<reference evidence="1" key="1">
    <citation type="submission" date="2018-05" db="EMBL/GenBank/DDBJ databases">
        <title>Draft genome of Mucuna pruriens seed.</title>
        <authorList>
            <person name="Nnadi N.E."/>
            <person name="Vos R."/>
            <person name="Hasami M.H."/>
            <person name="Devisetty U.K."/>
            <person name="Aguiy J.C."/>
        </authorList>
    </citation>
    <scope>NUCLEOTIDE SEQUENCE [LARGE SCALE GENOMIC DNA]</scope>
    <source>
        <strain evidence="1">JCA_2017</strain>
    </source>
</reference>
<accession>A0A371FR32</accession>
<sequence>MRMLLFGTKLALSICSIRRDKFLPNLKTWEKIDTCNTSCKKIDMSMNQYYPKRNCIGSKNLDVNDNLKITFIRRKYGLFKVLGPDRLHLIFFQENWPMPNRIQEINSILLVLIPKCDALSFLHQFHPISLCNVIYKNITNIIVTKLKQVMPMLVGLNPCIRRHVIDIV</sequence>
<dbReference type="OrthoDB" id="1938551at2759"/>
<evidence type="ECO:0000313" key="2">
    <source>
        <dbReference type="Proteomes" id="UP000257109"/>
    </source>
</evidence>
<comment type="caution">
    <text evidence="1">The sequence shown here is derived from an EMBL/GenBank/DDBJ whole genome shotgun (WGS) entry which is preliminary data.</text>
</comment>
<name>A0A371FR32_MUCPR</name>
<protein>
    <submittedName>
        <fullName evidence="1">Uncharacterized protein</fullName>
    </submittedName>
</protein>
<dbReference type="EMBL" id="QJKJ01008190">
    <property type="protein sequence ID" value="RDX80533.1"/>
    <property type="molecule type" value="Genomic_DNA"/>
</dbReference>